<dbReference type="OrthoDB" id="419564at2759"/>
<dbReference type="Proteomes" id="UP000601435">
    <property type="component" value="Unassembled WGS sequence"/>
</dbReference>
<comment type="caution">
    <text evidence="2">The sequence shown here is derived from an EMBL/GenBank/DDBJ whole genome shotgun (WGS) entry which is preliminary data.</text>
</comment>
<accession>A0A812YEF8</accession>
<feature type="chain" id="PRO_5033010436" description="Gamma-interferon-inducible lysosomal thiol reductase" evidence="1">
    <location>
        <begin position="28"/>
        <end position="228"/>
    </location>
</feature>
<keyword evidence="3" id="KW-1185">Reference proteome</keyword>
<proteinExistence type="predicted"/>
<protein>
    <recommendedName>
        <fullName evidence="4">Gamma-interferon-inducible lysosomal thiol reductase</fullName>
    </recommendedName>
</protein>
<reference evidence="2" key="1">
    <citation type="submission" date="2021-02" db="EMBL/GenBank/DDBJ databases">
        <authorList>
            <person name="Dougan E. K."/>
            <person name="Rhodes N."/>
            <person name="Thang M."/>
            <person name="Chan C."/>
        </authorList>
    </citation>
    <scope>NUCLEOTIDE SEQUENCE</scope>
</reference>
<evidence type="ECO:0000313" key="2">
    <source>
        <dbReference type="EMBL" id="CAE7774616.1"/>
    </source>
</evidence>
<organism evidence="2 3">
    <name type="scientific">Symbiodinium necroappetens</name>
    <dbReference type="NCBI Taxonomy" id="1628268"/>
    <lineage>
        <taxon>Eukaryota</taxon>
        <taxon>Sar</taxon>
        <taxon>Alveolata</taxon>
        <taxon>Dinophyceae</taxon>
        <taxon>Suessiales</taxon>
        <taxon>Symbiodiniaceae</taxon>
        <taxon>Symbiodinium</taxon>
    </lineage>
</organism>
<evidence type="ECO:0000313" key="3">
    <source>
        <dbReference type="Proteomes" id="UP000601435"/>
    </source>
</evidence>
<sequence>MDPVLIGQVDLRRMALKLLALATLASAHKPVFDYTLAVNCPICRQYGNSTVKEIYNTPGVQEGVHFQLHMGIRKGQDGSYECVLEEPGCPMTRYFLCAQREANSTGADIMRFLNCFNESPLVEPKDKQALVARVHSCSSLASIEAPKVETCNAEMGDELLAEAESYFVTRFPEFSKPGPGPFGVPHVFIDGVQVGPHGYARLSNYSNTMKLLCDAGLEASACQQNIIV</sequence>
<dbReference type="EMBL" id="CAJNJA010041390">
    <property type="protein sequence ID" value="CAE7774616.1"/>
    <property type="molecule type" value="Genomic_DNA"/>
</dbReference>
<evidence type="ECO:0008006" key="4">
    <source>
        <dbReference type="Google" id="ProtNLM"/>
    </source>
</evidence>
<keyword evidence="1" id="KW-0732">Signal</keyword>
<evidence type="ECO:0000256" key="1">
    <source>
        <dbReference type="SAM" id="SignalP"/>
    </source>
</evidence>
<name>A0A812YEF8_9DINO</name>
<feature type="signal peptide" evidence="1">
    <location>
        <begin position="1"/>
        <end position="27"/>
    </location>
</feature>
<dbReference type="AlphaFoldDB" id="A0A812YEF8"/>
<gene>
    <name evidence="2" type="ORF">SNEC2469_LOCUS22654</name>
</gene>